<keyword evidence="2" id="KW-1185">Reference proteome</keyword>
<organism evidence="1 2">
    <name type="scientific">Caerostris extrusa</name>
    <name type="common">Bark spider</name>
    <name type="synonym">Caerostris bankana</name>
    <dbReference type="NCBI Taxonomy" id="172846"/>
    <lineage>
        <taxon>Eukaryota</taxon>
        <taxon>Metazoa</taxon>
        <taxon>Ecdysozoa</taxon>
        <taxon>Arthropoda</taxon>
        <taxon>Chelicerata</taxon>
        <taxon>Arachnida</taxon>
        <taxon>Araneae</taxon>
        <taxon>Araneomorphae</taxon>
        <taxon>Entelegynae</taxon>
        <taxon>Araneoidea</taxon>
        <taxon>Araneidae</taxon>
        <taxon>Caerostris</taxon>
    </lineage>
</organism>
<name>A0AAV4RU23_CAEEX</name>
<evidence type="ECO:0000313" key="1">
    <source>
        <dbReference type="EMBL" id="GIY24940.1"/>
    </source>
</evidence>
<proteinExistence type="predicted"/>
<dbReference type="AlphaFoldDB" id="A0AAV4RU23"/>
<dbReference type="EMBL" id="BPLR01008468">
    <property type="protein sequence ID" value="GIY24940.1"/>
    <property type="molecule type" value="Genomic_DNA"/>
</dbReference>
<comment type="caution">
    <text evidence="1">The sequence shown here is derived from an EMBL/GenBank/DDBJ whole genome shotgun (WGS) entry which is preliminary data.</text>
</comment>
<evidence type="ECO:0000313" key="2">
    <source>
        <dbReference type="Proteomes" id="UP001054945"/>
    </source>
</evidence>
<protein>
    <submittedName>
        <fullName evidence="1">Uncharacterized protein</fullName>
    </submittedName>
</protein>
<accession>A0AAV4RU23</accession>
<sequence length="82" mass="9737">MNNNHHFLVLTKAIISRELPDTKEFLSTIKTMTHRYALPFLFLSSVSRRCPHFEISLFGVRRLNFMIRPPPKRSVRGRINQR</sequence>
<reference evidence="1 2" key="1">
    <citation type="submission" date="2021-06" db="EMBL/GenBank/DDBJ databases">
        <title>Caerostris extrusa draft genome.</title>
        <authorList>
            <person name="Kono N."/>
            <person name="Arakawa K."/>
        </authorList>
    </citation>
    <scope>NUCLEOTIDE SEQUENCE [LARGE SCALE GENOMIC DNA]</scope>
</reference>
<gene>
    <name evidence="1" type="ORF">CEXT_78341</name>
</gene>
<dbReference type="Proteomes" id="UP001054945">
    <property type="component" value="Unassembled WGS sequence"/>
</dbReference>